<sequence length="218" mass="24431">MTREEVAKLIYVVKATYPRVFARYTDAETRNMIIAWHMVLEHYNYAEASQGLKVCLTNDTSGFPPSPGQVIDGIQKAKKPAESDMTELEAWALVRKAIGRAGYYSEEEFDKLPPLVRKAVGAPGNLREWAMMDADTVESVGQSHFIRNFRTVAARVREEAKLPENLRPYTQAIAESLSGDASRAIETTNEPEGELATVEQITEHMRTFRKLHSGIAEA</sequence>
<gene>
    <name evidence="1" type="ORF">GCWU000342_01038</name>
</gene>
<protein>
    <submittedName>
        <fullName evidence="1">Uncharacterized protein</fullName>
    </submittedName>
</protein>
<dbReference type="Gene3D" id="1.10.8.200">
    <property type="entry name" value="Replisome organizer (g39p helicase loader/inhibitor protein)"/>
    <property type="match status" value="1"/>
</dbReference>
<dbReference type="RefSeq" id="WP_006906049.1">
    <property type="nucleotide sequence ID" value="NZ_GG665866.1"/>
</dbReference>
<dbReference type="STRING" id="626523.GCWU000342_01038"/>
<accession>C4GAT7</accession>
<name>C4GAT7_9FIRM</name>
<comment type="caution">
    <text evidence="1">The sequence shown here is derived from an EMBL/GenBank/DDBJ whole genome shotgun (WGS) entry which is preliminary data.</text>
</comment>
<dbReference type="eggNOG" id="ENOG5032WHY">
    <property type="taxonomic scope" value="Bacteria"/>
</dbReference>
<evidence type="ECO:0000313" key="1">
    <source>
        <dbReference type="EMBL" id="EEP28230.1"/>
    </source>
</evidence>
<dbReference type="AlphaFoldDB" id="C4GAT7"/>
<reference evidence="1" key="1">
    <citation type="submission" date="2009-04" db="EMBL/GenBank/DDBJ databases">
        <authorList>
            <person name="Weinstock G."/>
            <person name="Sodergren E."/>
            <person name="Clifton S."/>
            <person name="Fulton L."/>
            <person name="Fulton B."/>
            <person name="Courtney L."/>
            <person name="Fronick C."/>
            <person name="Harrison M."/>
            <person name="Strong C."/>
            <person name="Farmer C."/>
            <person name="Delahaunty K."/>
            <person name="Markovic C."/>
            <person name="Hall O."/>
            <person name="Minx P."/>
            <person name="Tomlinson C."/>
            <person name="Mitreva M."/>
            <person name="Nelson J."/>
            <person name="Hou S."/>
            <person name="Wollam A."/>
            <person name="Pepin K.H."/>
            <person name="Johnson M."/>
            <person name="Bhonagiri V."/>
            <person name="Nash W.E."/>
            <person name="Warren W."/>
            <person name="Chinwalla A."/>
            <person name="Mardis E.R."/>
            <person name="Wilson R.K."/>
        </authorList>
    </citation>
    <scope>NUCLEOTIDE SEQUENCE [LARGE SCALE GENOMIC DNA]</scope>
    <source>
        <strain evidence="1">DSM 14600</strain>
    </source>
</reference>
<keyword evidence="2" id="KW-1185">Reference proteome</keyword>
<organism evidence="1 2">
    <name type="scientific">Shuttleworthella satelles DSM 14600</name>
    <dbReference type="NCBI Taxonomy" id="626523"/>
    <lineage>
        <taxon>Bacteria</taxon>
        <taxon>Bacillati</taxon>
        <taxon>Bacillota</taxon>
        <taxon>Clostridia</taxon>
        <taxon>Lachnospirales</taxon>
        <taxon>Lachnospiraceae</taxon>
        <taxon>Shuttleworthella</taxon>
    </lineage>
</organism>
<evidence type="ECO:0000313" key="2">
    <source>
        <dbReference type="Proteomes" id="UP000003494"/>
    </source>
</evidence>
<dbReference type="Proteomes" id="UP000003494">
    <property type="component" value="Unassembled WGS sequence"/>
</dbReference>
<proteinExistence type="predicted"/>
<dbReference type="HOGENOM" id="CLU_1493708_0_0_9"/>
<dbReference type="EMBL" id="ACIP02000002">
    <property type="protein sequence ID" value="EEP28230.1"/>
    <property type="molecule type" value="Genomic_DNA"/>
</dbReference>